<reference evidence="2 3" key="1">
    <citation type="submission" date="2020-01" db="EMBL/GenBank/DDBJ databases">
        <title>Bacteria diversity of Porities sp.</title>
        <authorList>
            <person name="Wang G."/>
        </authorList>
    </citation>
    <scope>NUCLEOTIDE SEQUENCE [LARGE SCALE GENOMIC DNA]</scope>
    <source>
        <strain evidence="2 3">R33</strain>
    </source>
</reference>
<dbReference type="RefSeq" id="WP_161433554.1">
    <property type="nucleotide sequence ID" value="NZ_WXYO01000001.1"/>
</dbReference>
<sequence length="236" mass="27049">MKQLIIALLALATTLPLTAQRIIEKSLDYKNQVVELEVKFASEIEVKTWDKQSVYFKADLTTEDGKYLDQYVLDIREDDLRIEIASNAKPLFKKFQQEREKLNPGKKDYCCYDFDYEFNYTLYVPKNARFSVNSINGNLKAELIEGDFTADLINGDIEIQQYSGDLDLSTINGAIDLKMRNTTMTAETIHGNIYADEKLELVSTERHVGQKVRGSFDNADSSLRLNTINGNMYLRL</sequence>
<dbReference type="EMBL" id="WXYO01000001">
    <property type="protein sequence ID" value="NAS10765.1"/>
    <property type="molecule type" value="Genomic_DNA"/>
</dbReference>
<feature type="signal peptide" evidence="1">
    <location>
        <begin position="1"/>
        <end position="19"/>
    </location>
</feature>
<evidence type="ECO:0000313" key="3">
    <source>
        <dbReference type="Proteomes" id="UP000475249"/>
    </source>
</evidence>
<dbReference type="Proteomes" id="UP000475249">
    <property type="component" value="Unassembled WGS sequence"/>
</dbReference>
<protein>
    <recommendedName>
        <fullName evidence="4">Adhesin domain-containing protein</fullName>
    </recommendedName>
</protein>
<accession>A0A6L9E7K3</accession>
<proteinExistence type="predicted"/>
<name>A0A6L9E7K3_9FLAO</name>
<dbReference type="AlphaFoldDB" id="A0A6L9E7K3"/>
<keyword evidence="1" id="KW-0732">Signal</keyword>
<comment type="caution">
    <text evidence="2">The sequence shown here is derived from an EMBL/GenBank/DDBJ whole genome shotgun (WGS) entry which is preliminary data.</text>
</comment>
<evidence type="ECO:0000256" key="1">
    <source>
        <dbReference type="SAM" id="SignalP"/>
    </source>
</evidence>
<evidence type="ECO:0000313" key="2">
    <source>
        <dbReference type="EMBL" id="NAS10765.1"/>
    </source>
</evidence>
<organism evidence="2 3">
    <name type="scientific">Poritiphilus flavus</name>
    <dbReference type="NCBI Taxonomy" id="2697053"/>
    <lineage>
        <taxon>Bacteria</taxon>
        <taxon>Pseudomonadati</taxon>
        <taxon>Bacteroidota</taxon>
        <taxon>Flavobacteriia</taxon>
        <taxon>Flavobacteriales</taxon>
        <taxon>Flavobacteriaceae</taxon>
        <taxon>Poritiphilus</taxon>
    </lineage>
</organism>
<evidence type="ECO:0008006" key="4">
    <source>
        <dbReference type="Google" id="ProtNLM"/>
    </source>
</evidence>
<feature type="chain" id="PRO_5026779487" description="Adhesin domain-containing protein" evidence="1">
    <location>
        <begin position="20"/>
        <end position="236"/>
    </location>
</feature>
<gene>
    <name evidence="2" type="ORF">GTQ38_02055</name>
</gene>
<keyword evidence="3" id="KW-1185">Reference proteome</keyword>